<gene>
    <name evidence="2" type="ORF">SAMEA4504048_01094</name>
</gene>
<name>A0A239X1J2_STRAI</name>
<evidence type="ECO:0000313" key="3">
    <source>
        <dbReference type="Proteomes" id="UP000215144"/>
    </source>
</evidence>
<evidence type="ECO:0000313" key="2">
    <source>
        <dbReference type="EMBL" id="SNV40083.1"/>
    </source>
</evidence>
<dbReference type="Pfam" id="PF13302">
    <property type="entry name" value="Acetyltransf_3"/>
    <property type="match status" value="1"/>
</dbReference>
<accession>A0A239X1J2</accession>
<dbReference type="GO" id="GO:0005840">
    <property type="term" value="C:ribosome"/>
    <property type="evidence" value="ECO:0007669"/>
    <property type="project" value="UniProtKB-KW"/>
</dbReference>
<dbReference type="Gene3D" id="3.40.630.30">
    <property type="match status" value="1"/>
</dbReference>
<dbReference type="AlphaFoldDB" id="A0A239X1J2"/>
<feature type="domain" description="N-acetyltransferase" evidence="1">
    <location>
        <begin position="13"/>
        <end position="109"/>
    </location>
</feature>
<dbReference type="GO" id="GO:0016747">
    <property type="term" value="F:acyltransferase activity, transferring groups other than amino-acyl groups"/>
    <property type="evidence" value="ECO:0007669"/>
    <property type="project" value="InterPro"/>
</dbReference>
<keyword evidence="2" id="KW-0687">Ribonucleoprotein</keyword>
<dbReference type="KEGG" id="saco:SAME_01094"/>
<proteinExistence type="predicted"/>
<sequence>MNHKGTVQLETDRLILRKFQLEDAEPMFDNCWSELDVWKWTSYDEMSCVADLVEKNGLFTDWWLSLNDQANRYNWAIVLQSTSQPVGRIFVIELSEENAELEITYEIGKNGGVKV</sequence>
<dbReference type="OrthoDB" id="9798081at2"/>
<keyword evidence="2" id="KW-0689">Ribosomal protein</keyword>
<dbReference type="Proteomes" id="UP000215144">
    <property type="component" value="Chromosome 1"/>
</dbReference>
<reference evidence="2 3" key="1">
    <citation type="submission" date="2017-06" db="EMBL/GenBank/DDBJ databases">
        <authorList>
            <consortium name="Pathogen Informatics"/>
        </authorList>
    </citation>
    <scope>NUCLEOTIDE SEQUENCE [LARGE SCALE GENOMIC DNA]</scope>
    <source>
        <strain evidence="2 3">NCTC11291</strain>
    </source>
</reference>
<dbReference type="EMBL" id="LT906454">
    <property type="protein sequence ID" value="SNV40083.1"/>
    <property type="molecule type" value="Genomic_DNA"/>
</dbReference>
<dbReference type="InterPro" id="IPR016181">
    <property type="entry name" value="Acyl_CoA_acyltransferase"/>
</dbReference>
<protein>
    <submittedName>
        <fullName evidence="2">Acetyltransferase, including N-acetylase of ribosomal proteins</fullName>
    </submittedName>
</protein>
<dbReference type="SUPFAM" id="SSF55729">
    <property type="entry name" value="Acyl-CoA N-acyltransferases (Nat)"/>
    <property type="match status" value="1"/>
</dbReference>
<organism evidence="2 3">
    <name type="scientific">Streptococcus acidominimus</name>
    <dbReference type="NCBI Taxonomy" id="1326"/>
    <lineage>
        <taxon>Bacteria</taxon>
        <taxon>Bacillati</taxon>
        <taxon>Bacillota</taxon>
        <taxon>Bacilli</taxon>
        <taxon>Lactobacillales</taxon>
        <taxon>Streptococcaceae</taxon>
        <taxon>Streptococcus</taxon>
    </lineage>
</organism>
<dbReference type="InterPro" id="IPR000182">
    <property type="entry name" value="GNAT_dom"/>
</dbReference>
<keyword evidence="2" id="KW-0808">Transferase</keyword>
<evidence type="ECO:0000259" key="1">
    <source>
        <dbReference type="Pfam" id="PF13302"/>
    </source>
</evidence>